<keyword evidence="1" id="KW-0812">Transmembrane</keyword>
<feature type="domain" description="PAS" evidence="2">
    <location>
        <begin position="292"/>
        <end position="335"/>
    </location>
</feature>
<dbReference type="Gene3D" id="3.30.450.20">
    <property type="entry name" value="PAS domain"/>
    <property type="match status" value="1"/>
</dbReference>
<dbReference type="Proteomes" id="UP000571554">
    <property type="component" value="Unassembled WGS sequence"/>
</dbReference>
<protein>
    <recommendedName>
        <fullName evidence="2">PAS domain-containing protein</fullName>
    </recommendedName>
</protein>
<organism evidence="3 4">
    <name type="scientific">Paraburkholderia bannensis</name>
    <dbReference type="NCBI Taxonomy" id="765414"/>
    <lineage>
        <taxon>Bacteria</taxon>
        <taxon>Pseudomonadati</taxon>
        <taxon>Pseudomonadota</taxon>
        <taxon>Betaproteobacteria</taxon>
        <taxon>Burkholderiales</taxon>
        <taxon>Burkholderiaceae</taxon>
        <taxon>Paraburkholderia</taxon>
    </lineage>
</organism>
<feature type="transmembrane region" description="Helical" evidence="1">
    <location>
        <begin position="257"/>
        <end position="276"/>
    </location>
</feature>
<evidence type="ECO:0000256" key="1">
    <source>
        <dbReference type="SAM" id="Phobius"/>
    </source>
</evidence>
<dbReference type="InterPro" id="IPR035965">
    <property type="entry name" value="PAS-like_dom_sf"/>
</dbReference>
<accession>A0A7W9WWZ1</accession>
<dbReference type="NCBIfam" id="TIGR00229">
    <property type="entry name" value="sensory_box"/>
    <property type="match status" value="1"/>
</dbReference>
<proteinExistence type="predicted"/>
<keyword evidence="1" id="KW-0472">Membrane</keyword>
<dbReference type="SUPFAM" id="SSF55785">
    <property type="entry name" value="PYP-like sensor domain (PAS domain)"/>
    <property type="match status" value="1"/>
</dbReference>
<evidence type="ECO:0000313" key="4">
    <source>
        <dbReference type="Proteomes" id="UP000571554"/>
    </source>
</evidence>
<gene>
    <name evidence="3" type="ORF">F4827_006524</name>
</gene>
<evidence type="ECO:0000259" key="2">
    <source>
        <dbReference type="PROSITE" id="PS50112"/>
    </source>
</evidence>
<sequence length="335" mass="36101">MSDPGAPGGAYDGWPIHSRYRTTVVGGLLLVTLVCVAAFYSVRQDRQTTLAAGHRTMELVARVLAEQIGSTIDRIPATLQYEADLMPGVASKDTFAAFEQGARARIPQLRSLTAGGCANEREVVDEARPDGVWVHSCWPSSAHAVASPAADAAIFPLLVRLAAQNGRGAVPVVANIDCAALLARLAAMARDEGLILTVAGKGVASGFHCSAGASLGPEKLSDLEPARSPVPGYPLTIDVGRPRADILREWRRNTWTTLARTLAISSFVLLLLYAMVRQVRRQALANRELRAGEQRWRAVFDEAPVGIVMLQPNQPYMVANPAFKRMVGYSLDELH</sequence>
<dbReference type="EMBL" id="JACHBW010000029">
    <property type="protein sequence ID" value="MBB6106648.1"/>
    <property type="molecule type" value="Genomic_DNA"/>
</dbReference>
<comment type="caution">
    <text evidence="3">The sequence shown here is derived from an EMBL/GenBank/DDBJ whole genome shotgun (WGS) entry which is preliminary data.</text>
</comment>
<name>A0A7W9WWZ1_9BURK</name>
<dbReference type="InterPro" id="IPR000014">
    <property type="entry name" value="PAS"/>
</dbReference>
<dbReference type="PROSITE" id="PS50112">
    <property type="entry name" value="PAS"/>
    <property type="match status" value="1"/>
</dbReference>
<keyword evidence="1" id="KW-1133">Transmembrane helix</keyword>
<dbReference type="AlphaFoldDB" id="A0A7W9WWZ1"/>
<dbReference type="Pfam" id="PF13188">
    <property type="entry name" value="PAS_8"/>
    <property type="match status" value="1"/>
</dbReference>
<keyword evidence="4" id="KW-1185">Reference proteome</keyword>
<reference evidence="3 4" key="1">
    <citation type="submission" date="2020-08" db="EMBL/GenBank/DDBJ databases">
        <title>Above-ground endophytic microbial communities from plants in different locations in the United States.</title>
        <authorList>
            <person name="Frank C."/>
        </authorList>
    </citation>
    <scope>NUCLEOTIDE SEQUENCE [LARGE SCALE GENOMIC DNA]</scope>
    <source>
        <strain evidence="3 4">WP4_2_2</strain>
    </source>
</reference>
<feature type="transmembrane region" description="Helical" evidence="1">
    <location>
        <begin position="20"/>
        <end position="40"/>
    </location>
</feature>
<evidence type="ECO:0000313" key="3">
    <source>
        <dbReference type="EMBL" id="MBB6106648.1"/>
    </source>
</evidence>